<dbReference type="EMBL" id="MCGE01000001">
    <property type="protein sequence ID" value="ORZ25421.1"/>
    <property type="molecule type" value="Genomic_DNA"/>
</dbReference>
<evidence type="ECO:0000256" key="1">
    <source>
        <dbReference type="SAM" id="MobiDB-lite"/>
    </source>
</evidence>
<feature type="compositionally biased region" description="Basic residues" evidence="1">
    <location>
        <begin position="22"/>
        <end position="32"/>
    </location>
</feature>
<reference evidence="2 3" key="1">
    <citation type="submission" date="2016-07" db="EMBL/GenBank/DDBJ databases">
        <title>Pervasive Adenine N6-methylation of Active Genes in Fungi.</title>
        <authorList>
            <consortium name="DOE Joint Genome Institute"/>
            <person name="Mondo S.J."/>
            <person name="Dannebaum R.O."/>
            <person name="Kuo R.C."/>
            <person name="Labutti K."/>
            <person name="Haridas S."/>
            <person name="Kuo A."/>
            <person name="Salamov A."/>
            <person name="Ahrendt S.R."/>
            <person name="Lipzen A."/>
            <person name="Sullivan W."/>
            <person name="Andreopoulos W.B."/>
            <person name="Clum A."/>
            <person name="Lindquist E."/>
            <person name="Daum C."/>
            <person name="Ramamoorthy G.K."/>
            <person name="Gryganskyi A."/>
            <person name="Culley D."/>
            <person name="Magnuson J.K."/>
            <person name="James T.Y."/>
            <person name="O'Malley M.A."/>
            <person name="Stajich J.E."/>
            <person name="Spatafora J.W."/>
            <person name="Visel A."/>
            <person name="Grigoriev I.V."/>
        </authorList>
    </citation>
    <scope>NUCLEOTIDE SEQUENCE [LARGE SCALE GENOMIC DNA]</scope>
    <source>
        <strain evidence="2 3">NRRL 1336</strain>
    </source>
</reference>
<feature type="region of interest" description="Disordered" evidence="1">
    <location>
        <begin position="1"/>
        <end position="36"/>
    </location>
</feature>
<sequence length="64" mass="7418">MIEMIKIKKKTPPSLSDPKSKQGQHHQHKTGRIQKEGERKIISKLHFQHSRLLIHALSYIPKGV</sequence>
<evidence type="ECO:0000313" key="3">
    <source>
        <dbReference type="Proteomes" id="UP000193560"/>
    </source>
</evidence>
<organism evidence="2 3">
    <name type="scientific">Absidia repens</name>
    <dbReference type="NCBI Taxonomy" id="90262"/>
    <lineage>
        <taxon>Eukaryota</taxon>
        <taxon>Fungi</taxon>
        <taxon>Fungi incertae sedis</taxon>
        <taxon>Mucoromycota</taxon>
        <taxon>Mucoromycotina</taxon>
        <taxon>Mucoromycetes</taxon>
        <taxon>Mucorales</taxon>
        <taxon>Cunninghamellaceae</taxon>
        <taxon>Absidia</taxon>
    </lineage>
</organism>
<keyword evidence="3" id="KW-1185">Reference proteome</keyword>
<comment type="caution">
    <text evidence="2">The sequence shown here is derived from an EMBL/GenBank/DDBJ whole genome shotgun (WGS) entry which is preliminary data.</text>
</comment>
<gene>
    <name evidence="2" type="ORF">BCR42DRAFT_400127</name>
</gene>
<feature type="non-terminal residue" evidence="2">
    <location>
        <position position="64"/>
    </location>
</feature>
<dbReference type="AlphaFoldDB" id="A0A1X2J0U6"/>
<proteinExistence type="predicted"/>
<name>A0A1X2J0U6_9FUNG</name>
<evidence type="ECO:0000313" key="2">
    <source>
        <dbReference type="EMBL" id="ORZ25421.1"/>
    </source>
</evidence>
<dbReference type="Proteomes" id="UP000193560">
    <property type="component" value="Unassembled WGS sequence"/>
</dbReference>
<protein>
    <submittedName>
        <fullName evidence="2">Uncharacterized protein</fullName>
    </submittedName>
</protein>
<accession>A0A1X2J0U6</accession>